<evidence type="ECO:0000256" key="8">
    <source>
        <dbReference type="ARBA" id="ARBA00035011"/>
    </source>
</evidence>
<dbReference type="GO" id="GO:0098552">
    <property type="term" value="C:side of membrane"/>
    <property type="evidence" value="ECO:0007669"/>
    <property type="project" value="UniProtKB-KW"/>
</dbReference>
<sequence>MEALKSSAGFLLVLGVAIGLVSSSEAYNFYVGGRGGSWGLNPPEDYGRWAGRNRFQVNDTIVFKYKKGNDSVLVVKKEDYDSCNSNNPIQSFHDGNTVFKFDRSGPFYFISGTGDRCQKGEKLIIVVLAPRNKSPTQPPPSPAPPTPSPKSPTSSPAPSPSIHVPPPSPSPPGSSPSPGFSPSPSGAPSPGSPGSRPGGAPAPSPSQNSSTNSSSSSSSPVLSGVSFGLVALVLGTALIN</sequence>
<evidence type="ECO:0000256" key="10">
    <source>
        <dbReference type="SAM" id="MobiDB-lite"/>
    </source>
</evidence>
<dbReference type="PROSITE" id="PS51485">
    <property type="entry name" value="PHYTOCYANIN"/>
    <property type="match status" value="1"/>
</dbReference>
<dbReference type="CDD" id="cd11019">
    <property type="entry name" value="OsENODL1_like"/>
    <property type="match status" value="1"/>
</dbReference>
<evidence type="ECO:0000256" key="7">
    <source>
        <dbReference type="ARBA" id="ARBA00023288"/>
    </source>
</evidence>
<dbReference type="PANTHER" id="PTHR33021:SF14">
    <property type="entry name" value="OS01G0272700 PROTEIN"/>
    <property type="match status" value="1"/>
</dbReference>
<proteinExistence type="inferred from homology"/>
<protein>
    <submittedName>
        <fullName evidence="13">Early nodulin-like protein 1</fullName>
    </submittedName>
</protein>
<evidence type="ECO:0000256" key="11">
    <source>
        <dbReference type="SAM" id="SignalP"/>
    </source>
</evidence>
<dbReference type="InterPro" id="IPR003245">
    <property type="entry name" value="Phytocyanin_dom"/>
</dbReference>
<comment type="subcellular location">
    <subcellularLocation>
        <location evidence="9">Endomembrane system</location>
        <topology evidence="9">Lipid-anchor</topology>
    </subcellularLocation>
    <subcellularLocation>
        <location evidence="1">Membrane</location>
        <topology evidence="1">Lipid-anchor</topology>
        <topology evidence="1">GPI-anchor</topology>
    </subcellularLocation>
</comment>
<keyword evidence="3 11" id="KW-0732">Signal</keyword>
<dbReference type="GO" id="GO:0005886">
    <property type="term" value="C:plasma membrane"/>
    <property type="evidence" value="ECO:0007669"/>
    <property type="project" value="TreeGrafter"/>
</dbReference>
<dbReference type="PANTHER" id="PTHR33021">
    <property type="entry name" value="BLUE COPPER PROTEIN"/>
    <property type="match status" value="1"/>
</dbReference>
<evidence type="ECO:0000256" key="2">
    <source>
        <dbReference type="ARBA" id="ARBA00022622"/>
    </source>
</evidence>
<dbReference type="InterPro" id="IPR041846">
    <property type="entry name" value="ENL_dom"/>
</dbReference>
<dbReference type="GO" id="GO:0012505">
    <property type="term" value="C:endomembrane system"/>
    <property type="evidence" value="ECO:0007669"/>
    <property type="project" value="UniProtKB-SubCell"/>
</dbReference>
<evidence type="ECO:0000313" key="13">
    <source>
        <dbReference type="EMBL" id="KAG1346573.1"/>
    </source>
</evidence>
<dbReference type="PRINTS" id="PR01217">
    <property type="entry name" value="PRICHEXTENSN"/>
</dbReference>
<keyword evidence="2" id="KW-0336">GPI-anchor</keyword>
<keyword evidence="6" id="KW-0325">Glycoprotein</keyword>
<dbReference type="Gene3D" id="2.60.40.420">
    <property type="entry name" value="Cupredoxins - blue copper proteins"/>
    <property type="match status" value="1"/>
</dbReference>
<feature type="compositionally biased region" description="Pro residues" evidence="10">
    <location>
        <begin position="136"/>
        <end position="191"/>
    </location>
</feature>
<evidence type="ECO:0000256" key="6">
    <source>
        <dbReference type="ARBA" id="ARBA00023180"/>
    </source>
</evidence>
<dbReference type="Proteomes" id="UP000797356">
    <property type="component" value="Chromosome 6"/>
</dbReference>
<comment type="similarity">
    <text evidence="8">Belongs to the early nodulin-like (ENODL) family.</text>
</comment>
<feature type="domain" description="Phytocyanin" evidence="12">
    <location>
        <begin position="27"/>
        <end position="129"/>
    </location>
</feature>
<name>A0A8K0IA23_COCNU</name>
<dbReference type="OrthoDB" id="2015640at2759"/>
<accession>A0A8K0IA23</accession>
<feature type="chain" id="PRO_5035423788" evidence="11">
    <location>
        <begin position="27"/>
        <end position="240"/>
    </location>
</feature>
<organism evidence="13 14">
    <name type="scientific">Cocos nucifera</name>
    <name type="common">Coconut palm</name>
    <dbReference type="NCBI Taxonomy" id="13894"/>
    <lineage>
        <taxon>Eukaryota</taxon>
        <taxon>Viridiplantae</taxon>
        <taxon>Streptophyta</taxon>
        <taxon>Embryophyta</taxon>
        <taxon>Tracheophyta</taxon>
        <taxon>Spermatophyta</taxon>
        <taxon>Magnoliopsida</taxon>
        <taxon>Liliopsida</taxon>
        <taxon>Arecaceae</taxon>
        <taxon>Arecoideae</taxon>
        <taxon>Cocoseae</taxon>
        <taxon>Attaleinae</taxon>
        <taxon>Cocos</taxon>
    </lineage>
</organism>
<feature type="signal peptide" evidence="11">
    <location>
        <begin position="1"/>
        <end position="26"/>
    </location>
</feature>
<evidence type="ECO:0000256" key="4">
    <source>
        <dbReference type="ARBA" id="ARBA00023136"/>
    </source>
</evidence>
<evidence type="ECO:0000259" key="12">
    <source>
        <dbReference type="PROSITE" id="PS51485"/>
    </source>
</evidence>
<dbReference type="EMBL" id="CM017877">
    <property type="protein sequence ID" value="KAG1346573.1"/>
    <property type="molecule type" value="Genomic_DNA"/>
</dbReference>
<reference evidence="13" key="2">
    <citation type="submission" date="2019-07" db="EMBL/GenBank/DDBJ databases">
        <authorList>
            <person name="Yang Y."/>
            <person name="Bocs S."/>
            <person name="Baudouin L."/>
        </authorList>
    </citation>
    <scope>NUCLEOTIDE SEQUENCE</scope>
    <source>
        <tissue evidence="13">Spear leaf of Hainan Tall coconut</tissue>
    </source>
</reference>
<keyword evidence="5" id="KW-1015">Disulfide bond</keyword>
<evidence type="ECO:0000256" key="9">
    <source>
        <dbReference type="ARBA" id="ARBA00037868"/>
    </source>
</evidence>
<evidence type="ECO:0000256" key="1">
    <source>
        <dbReference type="ARBA" id="ARBA00004589"/>
    </source>
</evidence>
<evidence type="ECO:0000313" key="14">
    <source>
        <dbReference type="Proteomes" id="UP000797356"/>
    </source>
</evidence>
<dbReference type="SUPFAM" id="SSF49503">
    <property type="entry name" value="Cupredoxins"/>
    <property type="match status" value="1"/>
</dbReference>
<reference evidence="13" key="1">
    <citation type="journal article" date="2017" name="Gigascience">
        <title>The genome draft of coconut (Cocos nucifera).</title>
        <authorList>
            <person name="Xiao Y."/>
            <person name="Xu P."/>
            <person name="Fan H."/>
            <person name="Baudouin L."/>
            <person name="Xia W."/>
            <person name="Bocs S."/>
            <person name="Xu J."/>
            <person name="Li Q."/>
            <person name="Guo A."/>
            <person name="Zhou L."/>
            <person name="Li J."/>
            <person name="Wu Y."/>
            <person name="Ma Z."/>
            <person name="Armero A."/>
            <person name="Issali A.E."/>
            <person name="Liu N."/>
            <person name="Peng M."/>
            <person name="Yang Y."/>
        </authorList>
    </citation>
    <scope>NUCLEOTIDE SEQUENCE</scope>
    <source>
        <tissue evidence="13">Spear leaf of Hainan Tall coconut</tissue>
    </source>
</reference>
<dbReference type="AlphaFoldDB" id="A0A8K0IA23"/>
<evidence type="ECO:0000256" key="5">
    <source>
        <dbReference type="ARBA" id="ARBA00023157"/>
    </source>
</evidence>
<comment type="caution">
    <text evidence="13">The sequence shown here is derived from an EMBL/GenBank/DDBJ whole genome shotgun (WGS) entry which is preliminary data.</text>
</comment>
<gene>
    <name evidence="13" type="ORF">COCNU_06G004020</name>
</gene>
<keyword evidence="7" id="KW-0449">Lipoprotein</keyword>
<dbReference type="Pfam" id="PF02298">
    <property type="entry name" value="Cu_bind_like"/>
    <property type="match status" value="1"/>
</dbReference>
<dbReference type="InterPro" id="IPR008972">
    <property type="entry name" value="Cupredoxin"/>
</dbReference>
<feature type="region of interest" description="Disordered" evidence="10">
    <location>
        <begin position="131"/>
        <end position="222"/>
    </location>
</feature>
<dbReference type="GO" id="GO:0009055">
    <property type="term" value="F:electron transfer activity"/>
    <property type="evidence" value="ECO:0007669"/>
    <property type="project" value="InterPro"/>
</dbReference>
<evidence type="ECO:0000256" key="3">
    <source>
        <dbReference type="ARBA" id="ARBA00022729"/>
    </source>
</evidence>
<dbReference type="FunFam" id="2.60.40.420:FF:000010">
    <property type="entry name" value="Early nodulin-like protein 1"/>
    <property type="match status" value="1"/>
</dbReference>
<keyword evidence="14" id="KW-1185">Reference proteome</keyword>
<keyword evidence="4" id="KW-0472">Membrane</keyword>
<feature type="compositionally biased region" description="Low complexity" evidence="10">
    <location>
        <begin position="192"/>
        <end position="222"/>
    </location>
</feature>
<dbReference type="InterPro" id="IPR039391">
    <property type="entry name" value="Phytocyanin-like"/>
</dbReference>